<dbReference type="EMBL" id="PFBM01000012">
    <property type="protein sequence ID" value="PIR82513.1"/>
    <property type="molecule type" value="Genomic_DNA"/>
</dbReference>
<dbReference type="Proteomes" id="UP000231379">
    <property type="component" value="Unassembled WGS sequence"/>
</dbReference>
<evidence type="ECO:0000313" key="2">
    <source>
        <dbReference type="Proteomes" id="UP000231379"/>
    </source>
</evidence>
<proteinExistence type="predicted"/>
<name>A0A2H0U7X1_9BACT</name>
<gene>
    <name evidence="1" type="ORF">COU20_01795</name>
</gene>
<reference evidence="2" key="1">
    <citation type="submission" date="2017-09" db="EMBL/GenBank/DDBJ databases">
        <title>Depth-based differentiation of microbial function through sediment-hosted aquifers and enrichment of novel symbionts in the deep terrestrial subsurface.</title>
        <authorList>
            <person name="Probst A.J."/>
            <person name="Ladd B."/>
            <person name="Jarett J.K."/>
            <person name="Geller-Mcgrath D.E."/>
            <person name="Sieber C.M.K."/>
            <person name="Emerson J.B."/>
            <person name="Anantharaman K."/>
            <person name="Thomas B.C."/>
            <person name="Malmstrom R."/>
            <person name="Stieglmeier M."/>
            <person name="Klingl A."/>
            <person name="Woyke T."/>
            <person name="Ryan C.M."/>
            <person name="Banfield J.F."/>
        </authorList>
    </citation>
    <scope>NUCLEOTIDE SEQUENCE [LARGE SCALE GENOMIC DNA]</scope>
</reference>
<sequence>MLYFYSGTDREKARRAMMAEVERVAKKGKAALVRITDANAAEDVRAALAGGGMFGGERVLVFEGVLAGNGAREELLAALPELAASDERVFWYEEKPDADARKKIEKHAEKSARFDAPPAARDSAVFALANALQRGDKKALWLGLMREYAKGSAPEMVHGVLFWGAKQMFLKSGRNAAARGRAAALVAELAALPHEARRRGAELEYALERFVLSERVLQ</sequence>
<evidence type="ECO:0008006" key="3">
    <source>
        <dbReference type="Google" id="ProtNLM"/>
    </source>
</evidence>
<protein>
    <recommendedName>
        <fullName evidence="3">DNA polymerase III delta N-terminal domain-containing protein</fullName>
    </recommendedName>
</protein>
<comment type="caution">
    <text evidence="1">The sequence shown here is derived from an EMBL/GenBank/DDBJ whole genome shotgun (WGS) entry which is preliminary data.</text>
</comment>
<evidence type="ECO:0000313" key="1">
    <source>
        <dbReference type="EMBL" id="PIR82513.1"/>
    </source>
</evidence>
<accession>A0A2H0U7X1</accession>
<dbReference type="AlphaFoldDB" id="A0A2H0U7X1"/>
<organism evidence="1 2">
    <name type="scientific">Candidatus Kaiserbacteria bacterium CG10_big_fil_rev_8_21_14_0_10_59_10</name>
    <dbReference type="NCBI Taxonomy" id="1974612"/>
    <lineage>
        <taxon>Bacteria</taxon>
        <taxon>Candidatus Kaiseribacteriota</taxon>
    </lineage>
</organism>